<dbReference type="InterPro" id="IPR007110">
    <property type="entry name" value="Ig-like_dom"/>
</dbReference>
<feature type="domain" description="Ig-like" evidence="1">
    <location>
        <begin position="30"/>
        <end position="139"/>
    </location>
</feature>
<keyword evidence="3" id="KW-1185">Reference proteome</keyword>
<gene>
    <name evidence="2" type="primary">AVEN_119091_1</name>
    <name evidence="2" type="ORF">CEXT_597021</name>
</gene>
<dbReference type="PANTHER" id="PTHR21261:SF15">
    <property type="entry name" value="BEATEN PATH IIIA, ISOFORM D-RELATED"/>
    <property type="match status" value="1"/>
</dbReference>
<dbReference type="EMBL" id="BPLR01017679">
    <property type="protein sequence ID" value="GIY93565.1"/>
    <property type="molecule type" value="Genomic_DNA"/>
</dbReference>
<dbReference type="Gene3D" id="2.60.40.10">
    <property type="entry name" value="Immunoglobulins"/>
    <property type="match status" value="1"/>
</dbReference>
<accession>A0AAV4XEV2</accession>
<evidence type="ECO:0000313" key="2">
    <source>
        <dbReference type="EMBL" id="GIY93565.1"/>
    </source>
</evidence>
<dbReference type="AlphaFoldDB" id="A0AAV4XEV2"/>
<sequence length="199" mass="22930">MGHSEMETFPSLEAIKPQKMINRFNLEMVPALRLAKIDVSSSVIRGEPAWLNCSYTLEGDELYSVKWYKNNVEFYRFLPTDRPPGQKYDLQGVYVDLDQSFEGYVYLKRTDLNTEGVYRCEVSAEAPSFQTVREEKEVRVYETMAGRRVVLRFAEIVFPTRETSSAEDRVGGKDETFMSKKKRLPSVNIGECSFFLCAP</sequence>
<dbReference type="FunFam" id="2.60.40.10:FF:000437">
    <property type="entry name" value="Beat-IIIc, isoform A"/>
    <property type="match status" value="1"/>
</dbReference>
<dbReference type="PROSITE" id="PS50835">
    <property type="entry name" value="IG_LIKE"/>
    <property type="match status" value="1"/>
</dbReference>
<evidence type="ECO:0000313" key="3">
    <source>
        <dbReference type="Proteomes" id="UP001054945"/>
    </source>
</evidence>
<protein>
    <submittedName>
        <fullName evidence="2">Ig-like domain-containing protein</fullName>
    </submittedName>
</protein>
<comment type="caution">
    <text evidence="2">The sequence shown here is derived from an EMBL/GenBank/DDBJ whole genome shotgun (WGS) entry which is preliminary data.</text>
</comment>
<organism evidence="2 3">
    <name type="scientific">Caerostris extrusa</name>
    <name type="common">Bark spider</name>
    <name type="synonym">Caerostris bankana</name>
    <dbReference type="NCBI Taxonomy" id="172846"/>
    <lineage>
        <taxon>Eukaryota</taxon>
        <taxon>Metazoa</taxon>
        <taxon>Ecdysozoa</taxon>
        <taxon>Arthropoda</taxon>
        <taxon>Chelicerata</taxon>
        <taxon>Arachnida</taxon>
        <taxon>Araneae</taxon>
        <taxon>Araneomorphae</taxon>
        <taxon>Entelegynae</taxon>
        <taxon>Araneoidea</taxon>
        <taxon>Araneidae</taxon>
        <taxon>Caerostris</taxon>
    </lineage>
</organism>
<reference evidence="2 3" key="1">
    <citation type="submission" date="2021-06" db="EMBL/GenBank/DDBJ databases">
        <title>Caerostris extrusa draft genome.</title>
        <authorList>
            <person name="Kono N."/>
            <person name="Arakawa K."/>
        </authorList>
    </citation>
    <scope>NUCLEOTIDE SEQUENCE [LARGE SCALE GENOMIC DNA]</scope>
</reference>
<proteinExistence type="predicted"/>
<dbReference type="SUPFAM" id="SSF48726">
    <property type="entry name" value="Immunoglobulin"/>
    <property type="match status" value="1"/>
</dbReference>
<dbReference type="Pfam" id="PF13895">
    <property type="entry name" value="Ig_2"/>
    <property type="match status" value="1"/>
</dbReference>
<dbReference type="InterPro" id="IPR013783">
    <property type="entry name" value="Ig-like_fold"/>
</dbReference>
<dbReference type="PANTHER" id="PTHR21261">
    <property type="entry name" value="BEAT PROTEIN"/>
    <property type="match status" value="1"/>
</dbReference>
<dbReference type="Proteomes" id="UP001054945">
    <property type="component" value="Unassembled WGS sequence"/>
</dbReference>
<evidence type="ECO:0000259" key="1">
    <source>
        <dbReference type="PROSITE" id="PS50835"/>
    </source>
</evidence>
<name>A0AAV4XEV2_CAEEX</name>
<dbReference type="InterPro" id="IPR036179">
    <property type="entry name" value="Ig-like_dom_sf"/>
</dbReference>